<protein>
    <submittedName>
        <fullName evidence="2">Alpha/beta hydrolase</fullName>
    </submittedName>
</protein>
<gene>
    <name evidence="2" type="ORF">ACFFVB_14815</name>
</gene>
<dbReference type="InterPro" id="IPR029058">
    <property type="entry name" value="AB_hydrolase_fold"/>
</dbReference>
<dbReference type="RefSeq" id="WP_382383958.1">
    <property type="nucleotide sequence ID" value="NZ_JBHMEZ010000013.1"/>
</dbReference>
<evidence type="ECO:0000259" key="1">
    <source>
        <dbReference type="Pfam" id="PF00561"/>
    </source>
</evidence>
<comment type="caution">
    <text evidence="2">The sequence shown here is derived from an EMBL/GenBank/DDBJ whole genome shotgun (WGS) entry which is preliminary data.</text>
</comment>
<dbReference type="EMBL" id="JBHMEZ010000013">
    <property type="protein sequence ID" value="MFB9054357.1"/>
    <property type="molecule type" value="Genomic_DNA"/>
</dbReference>
<proteinExistence type="predicted"/>
<dbReference type="PANTHER" id="PTHR46438">
    <property type="entry name" value="ALPHA/BETA-HYDROLASES SUPERFAMILY PROTEIN"/>
    <property type="match status" value="1"/>
</dbReference>
<dbReference type="Pfam" id="PF00561">
    <property type="entry name" value="Abhydrolase_1"/>
    <property type="match status" value="1"/>
</dbReference>
<dbReference type="GO" id="GO:0016787">
    <property type="term" value="F:hydrolase activity"/>
    <property type="evidence" value="ECO:0007669"/>
    <property type="project" value="UniProtKB-KW"/>
</dbReference>
<dbReference type="Gene3D" id="3.40.50.1820">
    <property type="entry name" value="alpha/beta hydrolase"/>
    <property type="match status" value="1"/>
</dbReference>
<accession>A0ABV5F4J6</accession>
<name>A0ABV5F4J6_9FLAO</name>
<dbReference type="PANTHER" id="PTHR46438:SF11">
    <property type="entry name" value="LIPASE-RELATED"/>
    <property type="match status" value="1"/>
</dbReference>
<reference evidence="2 3" key="1">
    <citation type="submission" date="2024-09" db="EMBL/GenBank/DDBJ databases">
        <authorList>
            <person name="Sun Q."/>
            <person name="Mori K."/>
        </authorList>
    </citation>
    <scope>NUCLEOTIDE SEQUENCE [LARGE SCALE GENOMIC DNA]</scope>
    <source>
        <strain evidence="2 3">CECT 8286</strain>
    </source>
</reference>
<dbReference type="InterPro" id="IPR000073">
    <property type="entry name" value="AB_hydrolase_1"/>
</dbReference>
<keyword evidence="2" id="KW-0378">Hydrolase</keyword>
<dbReference type="SUPFAM" id="SSF53474">
    <property type="entry name" value="alpha/beta-Hydrolases"/>
    <property type="match status" value="1"/>
</dbReference>
<sequence>MKSLLIKSVGNYINLLSYFSKPYAANKALNLFTKPRKGRVQDWQVDFLETAFNEELFYKDQPIMTYRWLGKKGTILLAHGWESNSYRWKPLVPELLKKGYGVVALDAPAHGRSGNKEFNALIYAEYINVVAKRFKPETIIAHSVGGMAATVFQNKYQAPSLEKFILLGAPSEFKDIISRYVIMLGYNTRISNQLNKTILKRFGVAPEAFSSAKFLENNKTKGLIIHDKSDTIIPYNDALLIKDSYKNSALITTDGLGHSLNDASVRDHIYTFLED</sequence>
<evidence type="ECO:0000313" key="2">
    <source>
        <dbReference type="EMBL" id="MFB9054357.1"/>
    </source>
</evidence>
<dbReference type="Proteomes" id="UP001589605">
    <property type="component" value="Unassembled WGS sequence"/>
</dbReference>
<keyword evidence="3" id="KW-1185">Reference proteome</keyword>
<evidence type="ECO:0000313" key="3">
    <source>
        <dbReference type="Proteomes" id="UP001589605"/>
    </source>
</evidence>
<feature type="domain" description="AB hydrolase-1" evidence="1">
    <location>
        <begin position="74"/>
        <end position="176"/>
    </location>
</feature>
<organism evidence="2 3">
    <name type="scientific">Formosa undariae</name>
    <dbReference type="NCBI Taxonomy" id="1325436"/>
    <lineage>
        <taxon>Bacteria</taxon>
        <taxon>Pseudomonadati</taxon>
        <taxon>Bacteroidota</taxon>
        <taxon>Flavobacteriia</taxon>
        <taxon>Flavobacteriales</taxon>
        <taxon>Flavobacteriaceae</taxon>
        <taxon>Formosa</taxon>
    </lineage>
</organism>